<keyword evidence="3" id="KW-1185">Reference proteome</keyword>
<proteinExistence type="predicted"/>
<protein>
    <submittedName>
        <fullName evidence="2">DUF1552 domain-containing protein</fullName>
    </submittedName>
</protein>
<feature type="signal peptide" evidence="1">
    <location>
        <begin position="1"/>
        <end position="23"/>
    </location>
</feature>
<reference evidence="2 3" key="1">
    <citation type="submission" date="2023-02" db="EMBL/GenBank/DDBJ databases">
        <title>Genome sequence of Lentisphaera profundi SAORIC-696.</title>
        <authorList>
            <person name="Kim e."/>
            <person name="Cho J.-C."/>
            <person name="Choi A."/>
            <person name="Kang I."/>
        </authorList>
    </citation>
    <scope>NUCLEOTIDE SEQUENCE [LARGE SCALE GENOMIC DNA]</scope>
    <source>
        <strain evidence="2 3">SAORIC-696</strain>
    </source>
</reference>
<evidence type="ECO:0000256" key="1">
    <source>
        <dbReference type="SAM" id="SignalP"/>
    </source>
</evidence>
<dbReference type="Proteomes" id="UP001214250">
    <property type="component" value="Chromosome 2"/>
</dbReference>
<dbReference type="InterPro" id="IPR011447">
    <property type="entry name" value="DUF1552"/>
</dbReference>
<gene>
    <name evidence="2" type="ORF">PQO03_17300</name>
</gene>
<feature type="chain" id="PRO_5046290018" evidence="1">
    <location>
        <begin position="24"/>
        <end position="405"/>
    </location>
</feature>
<dbReference type="Pfam" id="PF07586">
    <property type="entry name" value="HXXSHH"/>
    <property type="match status" value="1"/>
</dbReference>
<accession>A0ABY7VXR6</accession>
<dbReference type="RefSeq" id="WP_274152071.1">
    <property type="nucleotide sequence ID" value="NZ_CP117812.1"/>
</dbReference>
<evidence type="ECO:0000313" key="2">
    <source>
        <dbReference type="EMBL" id="WDE97586.1"/>
    </source>
</evidence>
<keyword evidence="1" id="KW-0732">Signal</keyword>
<sequence>MIDRRNLLKLSAMGLAVPGQALAASKPISPRVKLKKNVVLVCLDLGMYAGNHREGGASCKYMTEYFSEFKDDMTFLQGISEPGMGGGHEVQPATFTGMRYDHRSHYPERQFISLDQRLASGSIQETRNKLLYHQVNKGDFVSWNQFAQPMPPTRGLNAFHEQVFSKTDLNKDKAYIKRERDILETLARNLRRYWKGSPQEVDLKASVAYQIEVLNEREKWLKVKKPYLKKGFAENAEASPLPSCHHNYQLVYDALEQEQTKLAVLQFGGGLTRNLEGITHGYHTLSHHGGYPERIYELEIIDNKVLGGLRDFVRKLKEGGLLDDTIVLFHSGMADASAHSNKNGAAFLFGGGFKHQNYLKCSVDEKGKEVKYTSSQLFSSVLKQSGFSNITFNGNKDVVPVLFGA</sequence>
<dbReference type="EMBL" id="CP117812">
    <property type="protein sequence ID" value="WDE97586.1"/>
    <property type="molecule type" value="Genomic_DNA"/>
</dbReference>
<evidence type="ECO:0000313" key="3">
    <source>
        <dbReference type="Proteomes" id="UP001214250"/>
    </source>
</evidence>
<name>A0ABY7VXR6_9BACT</name>
<organism evidence="2 3">
    <name type="scientific">Lentisphaera profundi</name>
    <dbReference type="NCBI Taxonomy" id="1658616"/>
    <lineage>
        <taxon>Bacteria</taxon>
        <taxon>Pseudomonadati</taxon>
        <taxon>Lentisphaerota</taxon>
        <taxon>Lentisphaeria</taxon>
        <taxon>Lentisphaerales</taxon>
        <taxon>Lentisphaeraceae</taxon>
        <taxon>Lentisphaera</taxon>
    </lineage>
</organism>